<name>A0ACC2XR01_9TREE</name>
<keyword evidence="2" id="KW-1185">Reference proteome</keyword>
<proteinExistence type="predicted"/>
<protein>
    <submittedName>
        <fullName evidence="1">Uncharacterized protein</fullName>
    </submittedName>
</protein>
<gene>
    <name evidence="1" type="ORF">QFC24_002186</name>
</gene>
<dbReference type="EMBL" id="JASBWV010000005">
    <property type="protein sequence ID" value="KAJ9126443.1"/>
    <property type="molecule type" value="Genomic_DNA"/>
</dbReference>
<evidence type="ECO:0000313" key="1">
    <source>
        <dbReference type="EMBL" id="KAJ9126443.1"/>
    </source>
</evidence>
<sequence>MTGPFELWLAEEKAQAARIAAILASKPRPAPPVQLANINFPGILLELVAESLIARGCLATLSSLNTASKQIYEATLPLLWRTFIWDAHGKGQAEEREAWDLIVGKRGVNGGRGKKPARGANFFVDRTNTISNEDKHLPPFLFRLSAFEHGNLKAYVAEFDDKDQHFVKSDERKVVIHLLGAYQPVGFGRGGDQDHITLRHALVHLSPLPGDKRPSTLSDTNPPISVGYTFFIIHPSDAFPTRPLPLSIDKYAARHPLPALPIILDAVLLAPSTNAFEPEDKTRLARIVFELLASLDNEPRQEDVEWNGFIGQFTTKRVEEEDKCRSYIEFHWQESEESVIVCAQAAAEALNPFRSSTTYNWVELLFSNHIPFSHNDVAIHQILQMLQPHYMNHAPNRLHPPSHGFGDVIVQDISRDLLAALKRVVPGGVTRKGSGRGKVKRERRNVVEYFVKRYPEGEGAWDEETFHDRHDTRVVFYKELPVQGRSVNRQSTE</sequence>
<reference evidence="1" key="1">
    <citation type="submission" date="2023-04" db="EMBL/GenBank/DDBJ databases">
        <title>Draft Genome sequencing of Naganishia species isolated from polar environments using Oxford Nanopore Technology.</title>
        <authorList>
            <person name="Leo P."/>
            <person name="Venkateswaran K."/>
        </authorList>
    </citation>
    <scope>NUCLEOTIDE SEQUENCE</scope>
    <source>
        <strain evidence="1">DBVPG 5303</strain>
    </source>
</reference>
<dbReference type="Proteomes" id="UP001234202">
    <property type="component" value="Unassembled WGS sequence"/>
</dbReference>
<accession>A0ACC2XR01</accession>
<organism evidence="1 2">
    <name type="scientific">Naganishia onofrii</name>
    <dbReference type="NCBI Taxonomy" id="1851511"/>
    <lineage>
        <taxon>Eukaryota</taxon>
        <taxon>Fungi</taxon>
        <taxon>Dikarya</taxon>
        <taxon>Basidiomycota</taxon>
        <taxon>Agaricomycotina</taxon>
        <taxon>Tremellomycetes</taxon>
        <taxon>Filobasidiales</taxon>
        <taxon>Filobasidiaceae</taxon>
        <taxon>Naganishia</taxon>
    </lineage>
</organism>
<comment type="caution">
    <text evidence="1">The sequence shown here is derived from an EMBL/GenBank/DDBJ whole genome shotgun (WGS) entry which is preliminary data.</text>
</comment>
<evidence type="ECO:0000313" key="2">
    <source>
        <dbReference type="Proteomes" id="UP001234202"/>
    </source>
</evidence>